<evidence type="ECO:0000313" key="3">
    <source>
        <dbReference type="WBParaSite" id="EVEC_0000853501-mRNA-1"/>
    </source>
</evidence>
<accession>A0A0N4VD63</accession>
<reference evidence="3" key="1">
    <citation type="submission" date="2017-02" db="UniProtKB">
        <authorList>
            <consortium name="WormBaseParasite"/>
        </authorList>
    </citation>
    <scope>IDENTIFICATION</scope>
</reference>
<dbReference type="Proteomes" id="UP000274131">
    <property type="component" value="Unassembled WGS sequence"/>
</dbReference>
<name>A0A0N4VD63_ENTVE</name>
<evidence type="ECO:0000313" key="1">
    <source>
        <dbReference type="EMBL" id="VDD93268.1"/>
    </source>
</evidence>
<keyword evidence="2" id="KW-1185">Reference proteome</keyword>
<reference evidence="1 2" key="2">
    <citation type="submission" date="2018-10" db="EMBL/GenBank/DDBJ databases">
        <authorList>
            <consortium name="Pathogen Informatics"/>
        </authorList>
    </citation>
    <scope>NUCLEOTIDE SEQUENCE [LARGE SCALE GENOMIC DNA]</scope>
</reference>
<gene>
    <name evidence="1" type="ORF">EVEC_LOCUS8019</name>
</gene>
<dbReference type="WBParaSite" id="EVEC_0000853501-mRNA-1">
    <property type="protein sequence ID" value="EVEC_0000853501-mRNA-1"/>
    <property type="gene ID" value="EVEC_0000853501"/>
</dbReference>
<dbReference type="AlphaFoldDB" id="A0A0N4VD63"/>
<dbReference type="EMBL" id="UXUI01009218">
    <property type="protein sequence ID" value="VDD93268.1"/>
    <property type="molecule type" value="Genomic_DNA"/>
</dbReference>
<protein>
    <submittedName>
        <fullName evidence="3">SCP domain-containing protein</fullName>
    </submittedName>
</protein>
<sequence length="75" mass="8434">MDRDTVETTGSRQYCNERNVNAEGVAKDIYAKGRLAEKSHYPNISKSDNFFAVNLGFSMEGRPVAHPQLKLAYLI</sequence>
<organism evidence="3">
    <name type="scientific">Enterobius vermicularis</name>
    <name type="common">Human pinworm</name>
    <dbReference type="NCBI Taxonomy" id="51028"/>
    <lineage>
        <taxon>Eukaryota</taxon>
        <taxon>Metazoa</taxon>
        <taxon>Ecdysozoa</taxon>
        <taxon>Nematoda</taxon>
        <taxon>Chromadorea</taxon>
        <taxon>Rhabditida</taxon>
        <taxon>Spirurina</taxon>
        <taxon>Oxyuridomorpha</taxon>
        <taxon>Oxyuroidea</taxon>
        <taxon>Oxyuridae</taxon>
        <taxon>Enterobius</taxon>
    </lineage>
</organism>
<evidence type="ECO:0000313" key="2">
    <source>
        <dbReference type="Proteomes" id="UP000274131"/>
    </source>
</evidence>
<proteinExistence type="predicted"/>